<protein>
    <submittedName>
        <fullName evidence="2">ABC transport system substrate-binding protein</fullName>
    </submittedName>
</protein>
<reference evidence="2 3" key="1">
    <citation type="submission" date="2021-03" db="EMBL/GenBank/DDBJ databases">
        <title>Genomic Encyclopedia of Type Strains, Phase IV (KMG-IV): sequencing the most valuable type-strain genomes for metagenomic binning, comparative biology and taxonomic classification.</title>
        <authorList>
            <person name="Goeker M."/>
        </authorList>
    </citation>
    <scope>NUCLEOTIDE SEQUENCE [LARGE SCALE GENOMIC DNA]</scope>
    <source>
        <strain evidence="2 3">DSM 1289</strain>
    </source>
</reference>
<dbReference type="Proteomes" id="UP000767291">
    <property type="component" value="Unassembled WGS sequence"/>
</dbReference>
<dbReference type="PANTHER" id="PTHR35271">
    <property type="entry name" value="ABC TRANSPORTER, SUBSTRATE-BINDING LIPOPROTEIN-RELATED"/>
    <property type="match status" value="1"/>
</dbReference>
<dbReference type="EMBL" id="JAGGJX010000005">
    <property type="protein sequence ID" value="MBP1855837.1"/>
    <property type="molecule type" value="Genomic_DNA"/>
</dbReference>
<sequence>MIKKRKIISLALTGALVGMVLTGCSSKEAPKNNDESKKEGEIKRIGITQLVEHPALDATKTGFLNALKDNGFEEGKNIEIDFKNAQNDMPTTQTIASSFASDKKDLIFAISTPSAQAAFNATKDIPILFTAVTDPVEAGLVKTTEKPEGNVTGTSDFIPVSNAIALIKNLVPESKTVGIIGNTSEINSKIQIDEFKKEADKNGFTVVVKGITTSNEVNQAVSSLVGKVDVIYTPTDNLVASSMPIIAKTATENKIPVIGAEEAHVKNGALACNGISYEKLGYKTGEEAIKILSGEKVSAIPVSTLDNTETIINETTLNALGIEKPKGEGITFIK</sequence>
<keyword evidence="3" id="KW-1185">Reference proteome</keyword>
<evidence type="ECO:0000313" key="2">
    <source>
        <dbReference type="EMBL" id="MBP1855837.1"/>
    </source>
</evidence>
<feature type="chain" id="PRO_5046936890" evidence="1">
    <location>
        <begin position="23"/>
        <end position="334"/>
    </location>
</feature>
<dbReference type="Gene3D" id="3.40.50.2300">
    <property type="match status" value="2"/>
</dbReference>
<comment type="caution">
    <text evidence="2">The sequence shown here is derived from an EMBL/GenBank/DDBJ whole genome shotgun (WGS) entry which is preliminary data.</text>
</comment>
<dbReference type="RefSeq" id="WP_209457239.1">
    <property type="nucleotide sequence ID" value="NZ_BAAACS010000019.1"/>
</dbReference>
<dbReference type="InterPro" id="IPR028082">
    <property type="entry name" value="Peripla_BP_I"/>
</dbReference>
<proteinExistence type="predicted"/>
<gene>
    <name evidence="2" type="ORF">J2Z43_002238</name>
</gene>
<dbReference type="PROSITE" id="PS51257">
    <property type="entry name" value="PROKAR_LIPOPROTEIN"/>
    <property type="match status" value="1"/>
</dbReference>
<feature type="signal peptide" evidence="1">
    <location>
        <begin position="1"/>
        <end position="22"/>
    </location>
</feature>
<dbReference type="InterPro" id="IPR007487">
    <property type="entry name" value="ABC_transpt-TYRBP-like"/>
</dbReference>
<accession>A0ABS4ED28</accession>
<name>A0ABS4ED28_9FIRM</name>
<dbReference type="Pfam" id="PF04392">
    <property type="entry name" value="ABC_sub_bind"/>
    <property type="match status" value="1"/>
</dbReference>
<organism evidence="2 3">
    <name type="scientific">Metaclostridioides mangenotii</name>
    <dbReference type="NCBI Taxonomy" id="1540"/>
    <lineage>
        <taxon>Bacteria</taxon>
        <taxon>Bacillati</taxon>
        <taxon>Bacillota</taxon>
        <taxon>Clostridia</taxon>
        <taxon>Peptostreptococcales</taxon>
        <taxon>Peptostreptococcaceae</taxon>
        <taxon>Metaclostridioides</taxon>
    </lineage>
</organism>
<keyword evidence="1" id="KW-0732">Signal</keyword>
<evidence type="ECO:0000313" key="3">
    <source>
        <dbReference type="Proteomes" id="UP000767291"/>
    </source>
</evidence>
<dbReference type="SUPFAM" id="SSF53822">
    <property type="entry name" value="Periplasmic binding protein-like I"/>
    <property type="match status" value="1"/>
</dbReference>
<dbReference type="PANTHER" id="PTHR35271:SF1">
    <property type="entry name" value="ABC TRANSPORTER, SUBSTRATE-BINDING LIPOPROTEIN"/>
    <property type="match status" value="1"/>
</dbReference>
<dbReference type="CDD" id="cd06325">
    <property type="entry name" value="PBP1_ABC_unchar_transporter"/>
    <property type="match status" value="1"/>
</dbReference>
<evidence type="ECO:0000256" key="1">
    <source>
        <dbReference type="SAM" id="SignalP"/>
    </source>
</evidence>